<accession>A0A8H4XJX9</accession>
<name>A0A8H4XJX9_9HYPO</name>
<evidence type="ECO:0000256" key="2">
    <source>
        <dbReference type="ARBA" id="ARBA00008807"/>
    </source>
</evidence>
<keyword evidence="11" id="KW-1185">Reference proteome</keyword>
<feature type="transmembrane region" description="Helical" evidence="9">
    <location>
        <begin position="283"/>
        <end position="300"/>
    </location>
</feature>
<dbReference type="Pfam" id="PF03169">
    <property type="entry name" value="OPT"/>
    <property type="match status" value="1"/>
</dbReference>
<feature type="transmembrane region" description="Helical" evidence="9">
    <location>
        <begin position="165"/>
        <end position="187"/>
    </location>
</feature>
<feature type="transmembrane region" description="Helical" evidence="9">
    <location>
        <begin position="233"/>
        <end position="254"/>
    </location>
</feature>
<dbReference type="OrthoDB" id="9986677at2759"/>
<dbReference type="Proteomes" id="UP000635477">
    <property type="component" value="Unassembled WGS sequence"/>
</dbReference>
<protein>
    <recommendedName>
        <fullName evidence="12">Oligopeptide transporter</fullName>
    </recommendedName>
</protein>
<feature type="transmembrane region" description="Helical" evidence="9">
    <location>
        <begin position="199"/>
        <end position="221"/>
    </location>
</feature>
<comment type="subcellular location">
    <subcellularLocation>
        <location evidence="1">Membrane</location>
        <topology evidence="1">Multi-pass membrane protein</topology>
    </subcellularLocation>
</comment>
<dbReference type="InterPro" id="IPR004813">
    <property type="entry name" value="OPT"/>
</dbReference>
<evidence type="ECO:0000256" key="3">
    <source>
        <dbReference type="ARBA" id="ARBA00022448"/>
    </source>
</evidence>
<evidence type="ECO:0000256" key="8">
    <source>
        <dbReference type="ARBA" id="ARBA00023136"/>
    </source>
</evidence>
<sequence>MGKIKDYSLTVLPIGSIDVVSPGHLQPSHRQLTPYKRSVSAVSVVGRHCQRLGVSPSLFQVLPSVFEVPEWRYLACLVLAVVAGVVGLARWPTNTTPAAVLYGIVLSVIFVVPVGIIAATTGVDVEGNAIAMCFFKTYGLTTCTHAIHSSADLKLAHYLKIPPRFIFWAQMVPTLVSMFVYIAVLQYQIRLENVCTPNAPYRFFCPGLNNFFTAAVLWGTIGPKKLWGPGGQYVETLVGFPLGVAVVIVFWLLGKKYPKNKLIRSTHPVVLLKGGHVWAPYNLSYLWPAVPVGWFSWMYLKKRYLGLWSNYNYILSAALSSGVAISALIIFLALQYNDITLDWWGNTVPFKGCEGSEQCVLKRVPEGEYFGPRIGEFH</sequence>
<dbReference type="NCBIfam" id="TIGR00728">
    <property type="entry name" value="OPT_sfam"/>
    <property type="match status" value="1"/>
</dbReference>
<dbReference type="AlphaFoldDB" id="A0A8H4XJX9"/>
<proteinExistence type="inferred from homology"/>
<dbReference type="EMBL" id="JABEYC010000381">
    <property type="protein sequence ID" value="KAF4978313.1"/>
    <property type="molecule type" value="Genomic_DNA"/>
</dbReference>
<comment type="similarity">
    <text evidence="2">Belongs to the oligopeptide OPT transporter family.</text>
</comment>
<dbReference type="GO" id="GO:0015031">
    <property type="term" value="P:protein transport"/>
    <property type="evidence" value="ECO:0007669"/>
    <property type="project" value="UniProtKB-KW"/>
</dbReference>
<evidence type="ECO:0000256" key="5">
    <source>
        <dbReference type="ARBA" id="ARBA00022856"/>
    </source>
</evidence>
<feature type="transmembrane region" description="Helical" evidence="9">
    <location>
        <begin position="98"/>
        <end position="119"/>
    </location>
</feature>
<keyword evidence="5" id="KW-0571">Peptide transport</keyword>
<dbReference type="GO" id="GO:0016020">
    <property type="term" value="C:membrane"/>
    <property type="evidence" value="ECO:0007669"/>
    <property type="project" value="UniProtKB-SubCell"/>
</dbReference>
<evidence type="ECO:0000256" key="1">
    <source>
        <dbReference type="ARBA" id="ARBA00004141"/>
    </source>
</evidence>
<gene>
    <name evidence="10" type="ORF">FZEAL_5286</name>
</gene>
<keyword evidence="4 9" id="KW-0812">Transmembrane</keyword>
<reference evidence="10" key="2">
    <citation type="submission" date="2020-05" db="EMBL/GenBank/DDBJ databases">
        <authorList>
            <person name="Kim H.-S."/>
            <person name="Proctor R.H."/>
            <person name="Brown D.W."/>
        </authorList>
    </citation>
    <scope>NUCLEOTIDE SEQUENCE</scope>
    <source>
        <strain evidence="10">NRRL 22465</strain>
    </source>
</reference>
<evidence type="ECO:0000256" key="7">
    <source>
        <dbReference type="ARBA" id="ARBA00022989"/>
    </source>
</evidence>
<evidence type="ECO:0000313" key="10">
    <source>
        <dbReference type="EMBL" id="KAF4978313.1"/>
    </source>
</evidence>
<dbReference type="InterPro" id="IPR004648">
    <property type="entry name" value="Oligpept_transpt"/>
</dbReference>
<dbReference type="GO" id="GO:0035673">
    <property type="term" value="F:oligopeptide transmembrane transporter activity"/>
    <property type="evidence" value="ECO:0007669"/>
    <property type="project" value="InterPro"/>
</dbReference>
<comment type="caution">
    <text evidence="10">The sequence shown here is derived from an EMBL/GenBank/DDBJ whole genome shotgun (WGS) entry which is preliminary data.</text>
</comment>
<evidence type="ECO:0000256" key="6">
    <source>
        <dbReference type="ARBA" id="ARBA00022927"/>
    </source>
</evidence>
<keyword evidence="7 9" id="KW-1133">Transmembrane helix</keyword>
<evidence type="ECO:0000313" key="11">
    <source>
        <dbReference type="Proteomes" id="UP000635477"/>
    </source>
</evidence>
<keyword evidence="6" id="KW-0653">Protein transport</keyword>
<evidence type="ECO:0000256" key="4">
    <source>
        <dbReference type="ARBA" id="ARBA00022692"/>
    </source>
</evidence>
<keyword evidence="8 9" id="KW-0472">Membrane</keyword>
<reference evidence="10" key="1">
    <citation type="journal article" date="2020" name="BMC Genomics">
        <title>Correction to: Identification and distribution of gene clusters required for synthesis of sphingolipid metabolism inhibitors in diverse species of the filamentous fungus Fusarium.</title>
        <authorList>
            <person name="Kim H.S."/>
            <person name="Lohmar J.M."/>
            <person name="Busman M."/>
            <person name="Brown D.W."/>
            <person name="Naumann T.A."/>
            <person name="Divon H.H."/>
            <person name="Lysoe E."/>
            <person name="Uhlig S."/>
            <person name="Proctor R.H."/>
        </authorList>
    </citation>
    <scope>NUCLEOTIDE SEQUENCE</scope>
    <source>
        <strain evidence="10">NRRL 22465</strain>
    </source>
</reference>
<evidence type="ECO:0000256" key="9">
    <source>
        <dbReference type="SAM" id="Phobius"/>
    </source>
</evidence>
<evidence type="ECO:0008006" key="12">
    <source>
        <dbReference type="Google" id="ProtNLM"/>
    </source>
</evidence>
<feature type="transmembrane region" description="Helical" evidence="9">
    <location>
        <begin position="71"/>
        <end position="91"/>
    </location>
</feature>
<organism evidence="10 11">
    <name type="scientific">Fusarium zealandicum</name>
    <dbReference type="NCBI Taxonomy" id="1053134"/>
    <lineage>
        <taxon>Eukaryota</taxon>
        <taxon>Fungi</taxon>
        <taxon>Dikarya</taxon>
        <taxon>Ascomycota</taxon>
        <taxon>Pezizomycotina</taxon>
        <taxon>Sordariomycetes</taxon>
        <taxon>Hypocreomycetidae</taxon>
        <taxon>Hypocreales</taxon>
        <taxon>Nectriaceae</taxon>
        <taxon>Fusarium</taxon>
        <taxon>Fusarium staphyleae species complex</taxon>
    </lineage>
</organism>
<feature type="transmembrane region" description="Helical" evidence="9">
    <location>
        <begin position="312"/>
        <end position="334"/>
    </location>
</feature>
<dbReference type="PANTHER" id="PTHR22601">
    <property type="entry name" value="ISP4 LIKE PROTEIN"/>
    <property type="match status" value="1"/>
</dbReference>
<keyword evidence="3" id="KW-0813">Transport</keyword>